<accession>A0A1Y1IK63</accession>
<keyword evidence="1" id="KW-0732">Signal</keyword>
<sequence length="247" mass="24788">MARATSSSLLLLSLVFALWDFSPVAGQSTTLTVAGPNSTATPRLAGANALDITFDPPVVQVTGVLTVDVLACGLVPGLPTNAAIGSTSLMTAPPTVTASATARGTNIGSLTISGASLNVSTPTFPINQTDGTYTVAPNSGTVVHVARANGSLTGKPFDESGINIVFQSGGTLPAVQITGTFRPLPPGLLEMTATSTVQVPLNQVVTAVGLGGSELVRNDTAGGSIQLVFSLVATGPDPCLDPECQKC</sequence>
<protein>
    <recommendedName>
        <fullName evidence="4">SbsA Ig-like domain-containing protein</fullName>
    </recommendedName>
</protein>
<feature type="signal peptide" evidence="1">
    <location>
        <begin position="1"/>
        <end position="26"/>
    </location>
</feature>
<dbReference type="EMBL" id="DF237599">
    <property type="protein sequence ID" value="GAQ90512.1"/>
    <property type="molecule type" value="Genomic_DNA"/>
</dbReference>
<reference evidence="2 3" key="1">
    <citation type="journal article" date="2014" name="Nat. Commun.">
        <title>Klebsormidium flaccidum genome reveals primary factors for plant terrestrial adaptation.</title>
        <authorList>
            <person name="Hori K."/>
            <person name="Maruyama F."/>
            <person name="Fujisawa T."/>
            <person name="Togashi T."/>
            <person name="Yamamoto N."/>
            <person name="Seo M."/>
            <person name="Sato S."/>
            <person name="Yamada T."/>
            <person name="Mori H."/>
            <person name="Tajima N."/>
            <person name="Moriyama T."/>
            <person name="Ikeuchi M."/>
            <person name="Watanabe M."/>
            <person name="Wada H."/>
            <person name="Kobayashi K."/>
            <person name="Saito M."/>
            <person name="Masuda T."/>
            <person name="Sasaki-Sekimoto Y."/>
            <person name="Mashiguchi K."/>
            <person name="Awai K."/>
            <person name="Shimojima M."/>
            <person name="Masuda S."/>
            <person name="Iwai M."/>
            <person name="Nobusawa T."/>
            <person name="Narise T."/>
            <person name="Kondo S."/>
            <person name="Saito H."/>
            <person name="Sato R."/>
            <person name="Murakawa M."/>
            <person name="Ihara Y."/>
            <person name="Oshima-Yamada Y."/>
            <person name="Ohtaka K."/>
            <person name="Satoh M."/>
            <person name="Sonobe K."/>
            <person name="Ishii M."/>
            <person name="Ohtani R."/>
            <person name="Kanamori-Sato M."/>
            <person name="Honoki R."/>
            <person name="Miyazaki D."/>
            <person name="Mochizuki H."/>
            <person name="Umetsu J."/>
            <person name="Higashi K."/>
            <person name="Shibata D."/>
            <person name="Kamiya Y."/>
            <person name="Sato N."/>
            <person name="Nakamura Y."/>
            <person name="Tabata S."/>
            <person name="Ida S."/>
            <person name="Kurokawa K."/>
            <person name="Ohta H."/>
        </authorList>
    </citation>
    <scope>NUCLEOTIDE SEQUENCE [LARGE SCALE GENOMIC DNA]</scope>
    <source>
        <strain evidence="2 3">NIES-2285</strain>
    </source>
</reference>
<evidence type="ECO:0000313" key="2">
    <source>
        <dbReference type="EMBL" id="GAQ90512.1"/>
    </source>
</evidence>
<organism evidence="2 3">
    <name type="scientific">Klebsormidium nitens</name>
    <name type="common">Green alga</name>
    <name type="synonym">Ulothrix nitens</name>
    <dbReference type="NCBI Taxonomy" id="105231"/>
    <lineage>
        <taxon>Eukaryota</taxon>
        <taxon>Viridiplantae</taxon>
        <taxon>Streptophyta</taxon>
        <taxon>Klebsormidiophyceae</taxon>
        <taxon>Klebsormidiales</taxon>
        <taxon>Klebsormidiaceae</taxon>
        <taxon>Klebsormidium</taxon>
    </lineage>
</organism>
<evidence type="ECO:0008006" key="4">
    <source>
        <dbReference type="Google" id="ProtNLM"/>
    </source>
</evidence>
<proteinExistence type="predicted"/>
<evidence type="ECO:0000313" key="3">
    <source>
        <dbReference type="Proteomes" id="UP000054558"/>
    </source>
</evidence>
<keyword evidence="3" id="KW-1185">Reference proteome</keyword>
<feature type="chain" id="PRO_5012485717" description="SbsA Ig-like domain-containing protein" evidence="1">
    <location>
        <begin position="27"/>
        <end position="247"/>
    </location>
</feature>
<dbReference type="AlphaFoldDB" id="A0A1Y1IK63"/>
<gene>
    <name evidence="2" type="ORF">KFL_006500060</name>
</gene>
<name>A0A1Y1IK63_KLENI</name>
<dbReference type="Proteomes" id="UP000054558">
    <property type="component" value="Unassembled WGS sequence"/>
</dbReference>
<evidence type="ECO:0000256" key="1">
    <source>
        <dbReference type="SAM" id="SignalP"/>
    </source>
</evidence>